<accession>A0A426ZLZ2</accession>
<dbReference type="InterPro" id="IPR034732">
    <property type="entry name" value="EPHD"/>
</dbReference>
<dbReference type="AlphaFoldDB" id="A0A426ZLZ2"/>
<sequence length="720" mass="79040">MMSRSSVDVPAEAAVPGVDLFAQARKALSVSSPFDPEESAPRVPTLPSGLASFLLRGPDSHRNHKKSHGEPAEKPSGHGKSPTVWDVTEEFFRPVTLADIDLLGPKLPLCPGLLDSCFTMPVFDNGVEDDKKDTKSDTCAAELSSITFPKKEEVILGQQIEEVEKVQAAEELPPMEIDEVVTSVGDSIPMQAVGDDDNLSLHWLLGSKNRLVLSAECPDKKRKLLDGDAGLDRLLLLPRSHTGVDPCDFCCSIEDRVKKNKLLRCHSCKVVVHQRCYGVHEVPEGVWLCAWCKHLETAGIVSKRDGDELSSRPCLLCPQDGGALKTVRMDPSLSPSDDAAKFVHLFCSLWTPDVYVKDTWAMELVTNMGGIQDKHRRLVCNVCKVKHGLCIRCSHDMGGVKDTKNLLLAIDDKKLVPKLSSAILPTKKLPTLQFTPNKRDQNMMQNEIANLNSEKIVQMKPDEQEALVDRLDSDGGQAGTIAEMDTDGAIFFVQLIDQGKINADDIASEMGISLDSLQAALIGETTSFSPGLRLKIIKWLQNSVLTPTLQRSKVRNSPVISSDYRVTKFDGLNDDKVEDPRNNPGGDVTGVEVSDAVLVKLLPPRRRTKSNIMILKNNKALCSSGLASVLENSNGKIVDETDDIQVVISEDMKGNFNERICSSLLIGLSNAQKPVVMVKTLIYKFKNILHLFLSISFVLILLKRSVQILECLFAVLPCPS</sequence>
<dbReference type="SMART" id="SM00249">
    <property type="entry name" value="PHD"/>
    <property type="match status" value="1"/>
</dbReference>
<evidence type="ECO:0000259" key="6">
    <source>
        <dbReference type="PROSITE" id="PS50016"/>
    </source>
</evidence>
<proteinExistence type="predicted"/>
<feature type="domain" description="PHD-type" evidence="6">
    <location>
        <begin position="244"/>
        <end position="295"/>
    </location>
</feature>
<evidence type="ECO:0008006" key="10">
    <source>
        <dbReference type="Google" id="ProtNLM"/>
    </source>
</evidence>
<dbReference type="InterPro" id="IPR050701">
    <property type="entry name" value="Histone_Mod_Regulator"/>
</dbReference>
<dbReference type="PROSITE" id="PS01359">
    <property type="entry name" value="ZF_PHD_1"/>
    <property type="match status" value="1"/>
</dbReference>
<dbReference type="EMBL" id="AMZH03005979">
    <property type="protein sequence ID" value="RRT64990.1"/>
    <property type="molecule type" value="Genomic_DNA"/>
</dbReference>
<evidence type="ECO:0000256" key="2">
    <source>
        <dbReference type="ARBA" id="ARBA00022771"/>
    </source>
</evidence>
<dbReference type="GO" id="GO:0006357">
    <property type="term" value="P:regulation of transcription by RNA polymerase II"/>
    <property type="evidence" value="ECO:0007669"/>
    <property type="project" value="TreeGrafter"/>
</dbReference>
<dbReference type="InterPro" id="IPR011011">
    <property type="entry name" value="Znf_FYVE_PHD"/>
</dbReference>
<keyword evidence="1" id="KW-0479">Metal-binding</keyword>
<organism evidence="8 9">
    <name type="scientific">Ensete ventricosum</name>
    <name type="common">Abyssinian banana</name>
    <name type="synonym">Musa ensete</name>
    <dbReference type="NCBI Taxonomy" id="4639"/>
    <lineage>
        <taxon>Eukaryota</taxon>
        <taxon>Viridiplantae</taxon>
        <taxon>Streptophyta</taxon>
        <taxon>Embryophyta</taxon>
        <taxon>Tracheophyta</taxon>
        <taxon>Spermatophyta</taxon>
        <taxon>Magnoliopsida</taxon>
        <taxon>Liliopsida</taxon>
        <taxon>Zingiberales</taxon>
        <taxon>Musaceae</taxon>
        <taxon>Ensete</taxon>
    </lineage>
</organism>
<evidence type="ECO:0000256" key="3">
    <source>
        <dbReference type="ARBA" id="ARBA00022833"/>
    </source>
</evidence>
<dbReference type="InterPro" id="IPR001965">
    <property type="entry name" value="Znf_PHD"/>
</dbReference>
<dbReference type="Pfam" id="PF13831">
    <property type="entry name" value="PHD_2"/>
    <property type="match status" value="1"/>
</dbReference>
<protein>
    <recommendedName>
        <fullName evidence="10">PHD-type domain-containing protein</fullName>
    </recommendedName>
</protein>
<dbReference type="Pfam" id="PF13832">
    <property type="entry name" value="zf-HC5HC2H_2"/>
    <property type="match status" value="1"/>
</dbReference>
<reference evidence="8 9" key="1">
    <citation type="journal article" date="2014" name="Agronomy (Basel)">
        <title>A Draft Genome Sequence for Ensete ventricosum, the Drought-Tolerant Tree Against Hunger.</title>
        <authorList>
            <person name="Harrison J."/>
            <person name="Moore K.A."/>
            <person name="Paszkiewicz K."/>
            <person name="Jones T."/>
            <person name="Grant M."/>
            <person name="Ambacheew D."/>
            <person name="Muzemil S."/>
            <person name="Studholme D.J."/>
        </authorList>
    </citation>
    <scope>NUCLEOTIDE SEQUENCE [LARGE SCALE GENOMIC DNA]</scope>
</reference>
<feature type="domain" description="PHD-type" evidence="7">
    <location>
        <begin position="311"/>
        <end position="439"/>
    </location>
</feature>
<keyword evidence="2 4" id="KW-0863">Zinc-finger</keyword>
<evidence type="ECO:0000256" key="4">
    <source>
        <dbReference type="PROSITE-ProRule" id="PRU00146"/>
    </source>
</evidence>
<dbReference type="SUPFAM" id="SSF57903">
    <property type="entry name" value="FYVE/PHD zinc finger"/>
    <property type="match status" value="1"/>
</dbReference>
<evidence type="ECO:0000313" key="8">
    <source>
        <dbReference type="EMBL" id="RRT64990.1"/>
    </source>
</evidence>
<dbReference type="GO" id="GO:0008270">
    <property type="term" value="F:zinc ion binding"/>
    <property type="evidence" value="ECO:0007669"/>
    <property type="project" value="UniProtKB-KW"/>
</dbReference>
<evidence type="ECO:0000313" key="9">
    <source>
        <dbReference type="Proteomes" id="UP000287651"/>
    </source>
</evidence>
<gene>
    <name evidence="8" type="ORF">B296_00039460</name>
</gene>
<feature type="region of interest" description="Disordered" evidence="5">
    <location>
        <begin position="31"/>
        <end position="83"/>
    </location>
</feature>
<comment type="caution">
    <text evidence="8">The sequence shown here is derived from an EMBL/GenBank/DDBJ whole genome shotgun (WGS) entry which is preliminary data.</text>
</comment>
<name>A0A426ZLZ2_ENSVE</name>
<dbReference type="PANTHER" id="PTHR13793:SF107">
    <property type="entry name" value="BROMODOMAIN-CONTAINING PROTEIN HOMOLOG"/>
    <property type="match status" value="1"/>
</dbReference>
<evidence type="ECO:0000256" key="5">
    <source>
        <dbReference type="SAM" id="MobiDB-lite"/>
    </source>
</evidence>
<evidence type="ECO:0000256" key="1">
    <source>
        <dbReference type="ARBA" id="ARBA00022723"/>
    </source>
</evidence>
<dbReference type="InterPro" id="IPR013083">
    <property type="entry name" value="Znf_RING/FYVE/PHD"/>
</dbReference>
<dbReference type="Proteomes" id="UP000287651">
    <property type="component" value="Unassembled WGS sequence"/>
</dbReference>
<dbReference type="PROSITE" id="PS51805">
    <property type="entry name" value="EPHD"/>
    <property type="match status" value="1"/>
</dbReference>
<evidence type="ECO:0000259" key="7">
    <source>
        <dbReference type="PROSITE" id="PS51805"/>
    </source>
</evidence>
<dbReference type="CDD" id="cd15571">
    <property type="entry name" value="ePHD"/>
    <property type="match status" value="1"/>
</dbReference>
<dbReference type="PANTHER" id="PTHR13793">
    <property type="entry name" value="PHD FINGER PROTEINS"/>
    <property type="match status" value="1"/>
</dbReference>
<dbReference type="PROSITE" id="PS50016">
    <property type="entry name" value="ZF_PHD_2"/>
    <property type="match status" value="1"/>
</dbReference>
<keyword evidence="3" id="KW-0862">Zinc</keyword>
<dbReference type="InterPro" id="IPR019786">
    <property type="entry name" value="Zinc_finger_PHD-type_CS"/>
</dbReference>
<dbReference type="InterPro" id="IPR019787">
    <property type="entry name" value="Znf_PHD-finger"/>
</dbReference>
<dbReference type="Gene3D" id="3.30.40.10">
    <property type="entry name" value="Zinc/RING finger domain, C3HC4 (zinc finger)"/>
    <property type="match status" value="2"/>
</dbReference>